<dbReference type="InterPro" id="IPR011009">
    <property type="entry name" value="Kinase-like_dom_sf"/>
</dbReference>
<feature type="domain" description="Aminoglycoside phosphotransferase" evidence="1">
    <location>
        <begin position="52"/>
        <end position="257"/>
    </location>
</feature>
<proteinExistence type="predicted"/>
<evidence type="ECO:0000313" key="2">
    <source>
        <dbReference type="EMBL" id="GGQ72833.1"/>
    </source>
</evidence>
<dbReference type="Pfam" id="PF01636">
    <property type="entry name" value="APH"/>
    <property type="match status" value="1"/>
</dbReference>
<reference evidence="2" key="2">
    <citation type="submission" date="2020-09" db="EMBL/GenBank/DDBJ databases">
        <authorList>
            <person name="Sun Q."/>
            <person name="Ohkuma M."/>
        </authorList>
    </citation>
    <scope>NUCLEOTIDE SEQUENCE</scope>
    <source>
        <strain evidence="2">JCM 3131</strain>
    </source>
</reference>
<dbReference type="AlphaFoldDB" id="A0A918BJ41"/>
<gene>
    <name evidence="2" type="ORF">GCM10010145_48170</name>
</gene>
<comment type="caution">
    <text evidence="2">The sequence shown here is derived from an EMBL/GenBank/DDBJ whole genome shotgun (WGS) entry which is preliminary data.</text>
</comment>
<reference evidence="2" key="1">
    <citation type="journal article" date="2014" name="Int. J. Syst. Evol. Microbiol.">
        <title>Complete genome sequence of Corynebacterium casei LMG S-19264T (=DSM 44701T), isolated from a smear-ripened cheese.</title>
        <authorList>
            <consortium name="US DOE Joint Genome Institute (JGI-PGF)"/>
            <person name="Walter F."/>
            <person name="Albersmeier A."/>
            <person name="Kalinowski J."/>
            <person name="Ruckert C."/>
        </authorList>
    </citation>
    <scope>NUCLEOTIDE SEQUENCE</scope>
    <source>
        <strain evidence="2">JCM 3131</strain>
    </source>
</reference>
<protein>
    <recommendedName>
        <fullName evidence="1">Aminoglycoside phosphotransferase domain-containing protein</fullName>
    </recommendedName>
</protein>
<sequence length="302" mass="32768">MHIASDLSKDPQVAPVSIRTTHRALLSRLLPDDKPNDLAVRQGQFHIVVIGTDRVVCLPRTRAAAARLPQRAAALHALAGLDLGFRTPEPLLQGGAHGTDEPPFLVLSRIPGEPLETDALNDAQVVDTVAAQYATLLSGLARAGTDETVRSVLPQAPEGQWRRFAENVRAELFPLMSDSGRLRAERELTALDGLPHLTRAVVHGDLGAENVLWEWAHGLPHLSGVIDWDDVTLSDPAEDLAAIGASYGPELLERVLALGSWSNHRLLTRIAAIRGTFALQQALYAIRDGDEEELADGLAYYR</sequence>
<dbReference type="NCBIfam" id="NF000088">
    <property type="entry name" value="viomycin_Vph"/>
    <property type="match status" value="1"/>
</dbReference>
<keyword evidence="3" id="KW-1185">Reference proteome</keyword>
<evidence type="ECO:0000259" key="1">
    <source>
        <dbReference type="Pfam" id="PF01636"/>
    </source>
</evidence>
<dbReference type="Proteomes" id="UP000620156">
    <property type="component" value="Unassembled WGS sequence"/>
</dbReference>
<dbReference type="EMBL" id="BMQK01000012">
    <property type="protein sequence ID" value="GGQ72833.1"/>
    <property type="molecule type" value="Genomic_DNA"/>
</dbReference>
<evidence type="ECO:0000313" key="3">
    <source>
        <dbReference type="Proteomes" id="UP000620156"/>
    </source>
</evidence>
<organism evidence="2 3">
    <name type="scientific">Streptomyces ruber</name>
    <dbReference type="NCBI Taxonomy" id="83378"/>
    <lineage>
        <taxon>Bacteria</taxon>
        <taxon>Bacillati</taxon>
        <taxon>Actinomycetota</taxon>
        <taxon>Actinomycetes</taxon>
        <taxon>Kitasatosporales</taxon>
        <taxon>Streptomycetaceae</taxon>
        <taxon>Streptomyces</taxon>
    </lineage>
</organism>
<accession>A0A918BJ41</accession>
<dbReference type="Gene3D" id="3.90.1200.10">
    <property type="match status" value="1"/>
</dbReference>
<name>A0A918BJ41_9ACTN</name>
<dbReference type="SUPFAM" id="SSF56112">
    <property type="entry name" value="Protein kinase-like (PK-like)"/>
    <property type="match status" value="1"/>
</dbReference>
<dbReference type="InterPro" id="IPR002575">
    <property type="entry name" value="Aminoglycoside_PTrfase"/>
</dbReference>